<comment type="caution">
    <text evidence="4">The sequence shown here is derived from an EMBL/GenBank/DDBJ whole genome shotgun (WGS) entry which is preliminary data.</text>
</comment>
<evidence type="ECO:0000313" key="5">
    <source>
        <dbReference type="Proteomes" id="UP000054988"/>
    </source>
</evidence>
<feature type="domain" description="DUF7330" evidence="3">
    <location>
        <begin position="366"/>
        <end position="458"/>
    </location>
</feature>
<evidence type="ECO:0000259" key="3">
    <source>
        <dbReference type="Pfam" id="PF24016"/>
    </source>
</evidence>
<proteinExistence type="predicted"/>
<accession>A0A0W0FBC6</accession>
<dbReference type="Proteomes" id="UP000054988">
    <property type="component" value="Unassembled WGS sequence"/>
</dbReference>
<dbReference type="Pfam" id="PF24016">
    <property type="entry name" value="DUF7330"/>
    <property type="match status" value="1"/>
</dbReference>
<keyword evidence="2" id="KW-0812">Transmembrane</keyword>
<keyword evidence="2" id="KW-0472">Membrane</keyword>
<dbReference type="EMBL" id="LATX01002149">
    <property type="protein sequence ID" value="KTB33660.1"/>
    <property type="molecule type" value="Genomic_DNA"/>
</dbReference>
<dbReference type="eggNOG" id="ENOG502SAMB">
    <property type="taxonomic scope" value="Eukaryota"/>
</dbReference>
<name>A0A0W0FBC6_MONRR</name>
<sequence length="513" mass="57058">MIISEDAPTSPLKGQQPEFPAQIQQPPSYGATTQNQGPIPRLQTQAPYPASAQPYSVPGSSYAHIMVPPSPHYPDLDPHERRRIRRKTTKRFCEAFLIAILIWVLVTMLVQSIMSVARFTGRHWVVAQNNYEVPNGIDLDYCAVPEKGDLTADPISLFPYWAHTSFELPVSAEALIFLARGTLSNGQIRVTKHGQSEHVKVDITIRYHREDVLGEAKICKLTRNSGEVGVGIITPRWWPGRGYDENLYFDVDVSLPVKTTRRLGINNFETDLPMFKHLVEDLSKTVYFQNIDLKSSNFPIFVEALTAGNATIRTSNSVIDLKHISAENIEAESSNGPISGKYDAINSITLKTSDAPIEVEVDLTATKSEAELFMETSNNRLQADVRLHSKGKVSSSGDRFLLRGVSSNSGIHLDIKDMPLGSTLHLESKTSNGLANVWLPPAFEGSYILQTSNSPPHLISKRKEDPWGRGRTRHVDSRQVQSHMEGSVYWDEANKEKSSVSVKSSNAPVTIYL</sequence>
<feature type="region of interest" description="Disordered" evidence="1">
    <location>
        <begin position="454"/>
        <end position="482"/>
    </location>
</feature>
<evidence type="ECO:0000256" key="2">
    <source>
        <dbReference type="SAM" id="Phobius"/>
    </source>
</evidence>
<dbReference type="AlphaFoldDB" id="A0A0W0FBC6"/>
<feature type="transmembrane region" description="Helical" evidence="2">
    <location>
        <begin position="92"/>
        <end position="114"/>
    </location>
</feature>
<protein>
    <recommendedName>
        <fullName evidence="3">DUF7330 domain-containing protein</fullName>
    </recommendedName>
</protein>
<keyword evidence="2" id="KW-1133">Transmembrane helix</keyword>
<feature type="region of interest" description="Disordered" evidence="1">
    <location>
        <begin position="1"/>
        <end position="46"/>
    </location>
</feature>
<feature type="compositionally biased region" description="Polar residues" evidence="1">
    <location>
        <begin position="22"/>
        <end position="46"/>
    </location>
</feature>
<feature type="compositionally biased region" description="Basic and acidic residues" evidence="1">
    <location>
        <begin position="461"/>
        <end position="477"/>
    </location>
</feature>
<evidence type="ECO:0000313" key="4">
    <source>
        <dbReference type="EMBL" id="KTB33660.1"/>
    </source>
</evidence>
<gene>
    <name evidence="4" type="ORF">WG66_13727</name>
</gene>
<dbReference type="InterPro" id="IPR055754">
    <property type="entry name" value="DUF7330"/>
</dbReference>
<organism evidence="4 5">
    <name type="scientific">Moniliophthora roreri</name>
    <name type="common">Frosty pod rot fungus</name>
    <name type="synonym">Monilia roreri</name>
    <dbReference type="NCBI Taxonomy" id="221103"/>
    <lineage>
        <taxon>Eukaryota</taxon>
        <taxon>Fungi</taxon>
        <taxon>Dikarya</taxon>
        <taxon>Basidiomycota</taxon>
        <taxon>Agaricomycotina</taxon>
        <taxon>Agaricomycetes</taxon>
        <taxon>Agaricomycetidae</taxon>
        <taxon>Agaricales</taxon>
        <taxon>Marasmiineae</taxon>
        <taxon>Marasmiaceae</taxon>
        <taxon>Moniliophthora</taxon>
    </lineage>
</organism>
<evidence type="ECO:0000256" key="1">
    <source>
        <dbReference type="SAM" id="MobiDB-lite"/>
    </source>
</evidence>
<reference evidence="4 5" key="1">
    <citation type="submission" date="2015-12" db="EMBL/GenBank/DDBJ databases">
        <title>Draft genome sequence of Moniliophthora roreri, the causal agent of frosty pod rot of cacao.</title>
        <authorList>
            <person name="Aime M.C."/>
            <person name="Diaz-Valderrama J.R."/>
            <person name="Kijpornyongpan T."/>
            <person name="Phillips-Mora W."/>
        </authorList>
    </citation>
    <scope>NUCLEOTIDE SEQUENCE [LARGE SCALE GENOMIC DNA]</scope>
    <source>
        <strain evidence="4 5">MCA 2952</strain>
    </source>
</reference>